<dbReference type="PANTHER" id="PTHR39959">
    <property type="entry name" value="RE44287P-RELATED"/>
    <property type="match status" value="1"/>
</dbReference>
<dbReference type="Proteomes" id="UP000079169">
    <property type="component" value="Unplaced"/>
</dbReference>
<reference evidence="3" key="1">
    <citation type="submission" date="2025-08" db="UniProtKB">
        <authorList>
            <consortium name="RefSeq"/>
        </authorList>
    </citation>
    <scope>IDENTIFICATION</scope>
</reference>
<gene>
    <name evidence="3" type="primary">LOC113471620</name>
</gene>
<dbReference type="AlphaFoldDB" id="A0A3Q0JE72"/>
<dbReference type="PaxDb" id="121845-A0A3Q0JE72"/>
<feature type="chain" id="PRO_5018043712" evidence="1">
    <location>
        <begin position="29"/>
        <end position="124"/>
    </location>
</feature>
<dbReference type="GeneID" id="113471620"/>
<dbReference type="STRING" id="121845.A0A3Q0JE72"/>
<feature type="signal peptide" evidence="1">
    <location>
        <begin position="1"/>
        <end position="28"/>
    </location>
</feature>
<evidence type="ECO:0000313" key="2">
    <source>
        <dbReference type="Proteomes" id="UP000079169"/>
    </source>
</evidence>
<dbReference type="PANTHER" id="PTHR39959:SF1">
    <property type="entry name" value="ZP DOMAIN-CONTAINING PROTEIN"/>
    <property type="match status" value="1"/>
</dbReference>
<organism evidence="2 3">
    <name type="scientific">Diaphorina citri</name>
    <name type="common">Asian citrus psyllid</name>
    <dbReference type="NCBI Taxonomy" id="121845"/>
    <lineage>
        <taxon>Eukaryota</taxon>
        <taxon>Metazoa</taxon>
        <taxon>Ecdysozoa</taxon>
        <taxon>Arthropoda</taxon>
        <taxon>Hexapoda</taxon>
        <taxon>Insecta</taxon>
        <taxon>Pterygota</taxon>
        <taxon>Neoptera</taxon>
        <taxon>Paraneoptera</taxon>
        <taxon>Hemiptera</taxon>
        <taxon>Sternorrhyncha</taxon>
        <taxon>Psylloidea</taxon>
        <taxon>Psyllidae</taxon>
        <taxon>Diaphorininae</taxon>
        <taxon>Diaphorina</taxon>
    </lineage>
</organism>
<sequence>MEYEKSLKYILIHLAAILSQICVQGVHAQDYDVSDIQCTFNSESARSGKALMGVKDSISARLRKPESFKGHPLFADDRGIDPMTDPVCQIRPDISDITKLTYNLHVSDFSKCGVLKRNKIRNLY</sequence>
<proteinExistence type="predicted"/>
<name>A0A3Q0JE72_DIACI</name>
<dbReference type="KEGG" id="dci:113471620"/>
<evidence type="ECO:0000256" key="1">
    <source>
        <dbReference type="SAM" id="SignalP"/>
    </source>
</evidence>
<protein>
    <submittedName>
        <fullName evidence="3">Uncharacterized protein LOC113471620</fullName>
    </submittedName>
</protein>
<accession>A0A3Q0JE72</accession>
<keyword evidence="1" id="KW-0732">Signal</keyword>
<evidence type="ECO:0000313" key="3">
    <source>
        <dbReference type="RefSeq" id="XP_026686714.1"/>
    </source>
</evidence>
<dbReference type="RefSeq" id="XP_026686714.1">
    <property type="nucleotide sequence ID" value="XM_026830913.1"/>
</dbReference>
<keyword evidence="2" id="KW-1185">Reference proteome</keyword>